<organism evidence="2 3">
    <name type="scientific">Deinococcus hohokamensis</name>
    <dbReference type="NCBI Taxonomy" id="309883"/>
    <lineage>
        <taxon>Bacteria</taxon>
        <taxon>Thermotogati</taxon>
        <taxon>Deinococcota</taxon>
        <taxon>Deinococci</taxon>
        <taxon>Deinococcales</taxon>
        <taxon>Deinococcaceae</taxon>
        <taxon>Deinococcus</taxon>
    </lineage>
</organism>
<comment type="caution">
    <text evidence="2">The sequence shown here is derived from an EMBL/GenBank/DDBJ whole genome shotgun (WGS) entry which is preliminary data.</text>
</comment>
<dbReference type="EMBL" id="JBHSEI010000010">
    <property type="protein sequence ID" value="MFC4639757.1"/>
    <property type="molecule type" value="Genomic_DNA"/>
</dbReference>
<accession>A0ABV9IBN8</accession>
<reference evidence="3" key="1">
    <citation type="journal article" date="2019" name="Int. J. Syst. Evol. Microbiol.">
        <title>The Global Catalogue of Microorganisms (GCM) 10K type strain sequencing project: providing services to taxonomists for standard genome sequencing and annotation.</title>
        <authorList>
            <consortium name="The Broad Institute Genomics Platform"/>
            <consortium name="The Broad Institute Genome Sequencing Center for Infectious Disease"/>
            <person name="Wu L."/>
            <person name="Ma J."/>
        </authorList>
    </citation>
    <scope>NUCLEOTIDE SEQUENCE [LARGE SCALE GENOMIC DNA]</scope>
    <source>
        <strain evidence="3">CCUG 55995</strain>
    </source>
</reference>
<dbReference type="Proteomes" id="UP001595952">
    <property type="component" value="Unassembled WGS sequence"/>
</dbReference>
<protein>
    <submittedName>
        <fullName evidence="2">Uncharacterized protein</fullName>
    </submittedName>
</protein>
<evidence type="ECO:0000256" key="1">
    <source>
        <dbReference type="SAM" id="MobiDB-lite"/>
    </source>
</evidence>
<dbReference type="RefSeq" id="WP_380062735.1">
    <property type="nucleotide sequence ID" value="NZ_JBHSEI010000010.1"/>
</dbReference>
<proteinExistence type="predicted"/>
<feature type="region of interest" description="Disordered" evidence="1">
    <location>
        <begin position="1"/>
        <end position="24"/>
    </location>
</feature>
<keyword evidence="3" id="KW-1185">Reference proteome</keyword>
<evidence type="ECO:0000313" key="2">
    <source>
        <dbReference type="EMBL" id="MFC4639757.1"/>
    </source>
</evidence>
<sequence length="56" mass="6111">MKSSPPASKRQDTPAAVGSRSAAAPGVDLELLSRKVYALMMEDLRLELARREGKVR</sequence>
<evidence type="ECO:0000313" key="3">
    <source>
        <dbReference type="Proteomes" id="UP001595952"/>
    </source>
</evidence>
<name>A0ABV9IBN8_9DEIO</name>
<gene>
    <name evidence="2" type="ORF">ACFO0D_15575</name>
</gene>